<name>A0A9X1QDA7_9BACT</name>
<dbReference type="AlphaFoldDB" id="A0A9X1QDA7"/>
<comment type="caution">
    <text evidence="2">The sequence shown here is derived from an EMBL/GenBank/DDBJ whole genome shotgun (WGS) entry which is preliminary data.</text>
</comment>
<reference evidence="2" key="1">
    <citation type="submission" date="2022-01" db="EMBL/GenBank/DDBJ databases">
        <title>Novel species in genus Dyadobacter.</title>
        <authorList>
            <person name="Ma C."/>
        </authorList>
    </citation>
    <scope>NUCLEOTIDE SEQUENCE</scope>
    <source>
        <strain evidence="2">CY357</strain>
    </source>
</reference>
<gene>
    <name evidence="2" type="ORF">L0661_11310</name>
</gene>
<feature type="chain" id="PRO_5040887459" description="Peptidase" evidence="1">
    <location>
        <begin position="23"/>
        <end position="303"/>
    </location>
</feature>
<dbReference type="RefSeq" id="WP_235177842.1">
    <property type="nucleotide sequence ID" value="NZ_JAKFFV010000007.1"/>
</dbReference>
<evidence type="ECO:0000256" key="1">
    <source>
        <dbReference type="SAM" id="SignalP"/>
    </source>
</evidence>
<sequence length="303" mass="34514">MKTSHLALFIMCFLLICNQLNAQSYEGLTHLKGFKTDTYYSSGSEAKARRMAQQLDNVQAFYTDLLQFTPTVTLLILSPGDWKNFTKFPFYGMPHYTSNKTLIVAAENNDHWKSMVPATDKIPAAYAGPVKEAYTDKNGGLNMEAFFDLLAIHELGHAYHNQGGLVMQRRWMGELFPNILLHTYIAEKEPELLNALTTFPKMAVATTDRSTLKYTTLQELEKNYNQIGPNYPQNYGWYQCRWHIAAGEIYDASNTDGLKNLWNTLKTQREILGDPELAELLSKKAHKSIADVQLNWDKADSRP</sequence>
<feature type="signal peptide" evidence="1">
    <location>
        <begin position="1"/>
        <end position="22"/>
    </location>
</feature>
<accession>A0A9X1QDA7</accession>
<dbReference type="EMBL" id="JAKFFV010000007">
    <property type="protein sequence ID" value="MCF2498899.1"/>
    <property type="molecule type" value="Genomic_DNA"/>
</dbReference>
<organism evidence="2 3">
    <name type="scientific">Dyadobacter chenhuakuii</name>
    <dbReference type="NCBI Taxonomy" id="2909339"/>
    <lineage>
        <taxon>Bacteria</taxon>
        <taxon>Pseudomonadati</taxon>
        <taxon>Bacteroidota</taxon>
        <taxon>Cytophagia</taxon>
        <taxon>Cytophagales</taxon>
        <taxon>Spirosomataceae</taxon>
        <taxon>Dyadobacter</taxon>
    </lineage>
</organism>
<evidence type="ECO:0000313" key="2">
    <source>
        <dbReference type="EMBL" id="MCF2498899.1"/>
    </source>
</evidence>
<dbReference type="Proteomes" id="UP001139411">
    <property type="component" value="Unassembled WGS sequence"/>
</dbReference>
<evidence type="ECO:0008006" key="4">
    <source>
        <dbReference type="Google" id="ProtNLM"/>
    </source>
</evidence>
<proteinExistence type="predicted"/>
<keyword evidence="1" id="KW-0732">Signal</keyword>
<protein>
    <recommendedName>
        <fullName evidence="4">Peptidase</fullName>
    </recommendedName>
</protein>
<evidence type="ECO:0000313" key="3">
    <source>
        <dbReference type="Proteomes" id="UP001139411"/>
    </source>
</evidence>